<evidence type="ECO:0000313" key="2">
    <source>
        <dbReference type="EMBL" id="KAJ8399887.1"/>
    </source>
</evidence>
<evidence type="ECO:0000313" key="3">
    <source>
        <dbReference type="Proteomes" id="UP001221898"/>
    </source>
</evidence>
<evidence type="ECO:0000256" key="1">
    <source>
        <dbReference type="SAM" id="MobiDB-lite"/>
    </source>
</evidence>
<keyword evidence="3" id="KW-1185">Reference proteome</keyword>
<accession>A0AAD7SC53</accession>
<name>A0AAD7SC53_9TELE</name>
<dbReference type="AlphaFoldDB" id="A0AAD7SC53"/>
<dbReference type="EMBL" id="JAINUG010000080">
    <property type="protein sequence ID" value="KAJ8399887.1"/>
    <property type="molecule type" value="Genomic_DNA"/>
</dbReference>
<comment type="caution">
    <text evidence="2">The sequence shown here is derived from an EMBL/GenBank/DDBJ whole genome shotgun (WGS) entry which is preliminary data.</text>
</comment>
<sequence>MFQRNGEHSTPAHARLGAEKQHAANHHRSKTASLSYRPSLERPLKAGLSREFGPSGSSSEKPAHRSASLPNAPPAPCRTVLKRSTVTRNIIIHFGETEPKDLAVSACCARKWLSRLDDGRKQLGRGVPPLFPSPALRSTCERRAAGLPGPSLPHSLQPAPGACEERVLKEPLGSWVPRVGCPP</sequence>
<organism evidence="2 3">
    <name type="scientific">Aldrovandia affinis</name>
    <dbReference type="NCBI Taxonomy" id="143900"/>
    <lineage>
        <taxon>Eukaryota</taxon>
        <taxon>Metazoa</taxon>
        <taxon>Chordata</taxon>
        <taxon>Craniata</taxon>
        <taxon>Vertebrata</taxon>
        <taxon>Euteleostomi</taxon>
        <taxon>Actinopterygii</taxon>
        <taxon>Neopterygii</taxon>
        <taxon>Teleostei</taxon>
        <taxon>Notacanthiformes</taxon>
        <taxon>Halosauridae</taxon>
        <taxon>Aldrovandia</taxon>
    </lineage>
</organism>
<dbReference type="Proteomes" id="UP001221898">
    <property type="component" value="Unassembled WGS sequence"/>
</dbReference>
<gene>
    <name evidence="2" type="ORF">AAFF_G00406170</name>
</gene>
<protein>
    <submittedName>
        <fullName evidence="2">Uncharacterized protein</fullName>
    </submittedName>
</protein>
<feature type="region of interest" description="Disordered" evidence="1">
    <location>
        <begin position="1"/>
        <end position="79"/>
    </location>
</feature>
<proteinExistence type="predicted"/>
<reference evidence="2" key="1">
    <citation type="journal article" date="2023" name="Science">
        <title>Genome structures resolve the early diversification of teleost fishes.</title>
        <authorList>
            <person name="Parey E."/>
            <person name="Louis A."/>
            <person name="Montfort J."/>
            <person name="Bouchez O."/>
            <person name="Roques C."/>
            <person name="Iampietro C."/>
            <person name="Lluch J."/>
            <person name="Castinel A."/>
            <person name="Donnadieu C."/>
            <person name="Desvignes T."/>
            <person name="Floi Bucao C."/>
            <person name="Jouanno E."/>
            <person name="Wen M."/>
            <person name="Mejri S."/>
            <person name="Dirks R."/>
            <person name="Jansen H."/>
            <person name="Henkel C."/>
            <person name="Chen W.J."/>
            <person name="Zahm M."/>
            <person name="Cabau C."/>
            <person name="Klopp C."/>
            <person name="Thompson A.W."/>
            <person name="Robinson-Rechavi M."/>
            <person name="Braasch I."/>
            <person name="Lecointre G."/>
            <person name="Bobe J."/>
            <person name="Postlethwait J.H."/>
            <person name="Berthelot C."/>
            <person name="Roest Crollius H."/>
            <person name="Guiguen Y."/>
        </authorList>
    </citation>
    <scope>NUCLEOTIDE SEQUENCE</scope>
    <source>
        <strain evidence="2">NC1722</strain>
    </source>
</reference>